<accession>A0A3N7HQK3</accession>
<reference evidence="2 3" key="1">
    <citation type="submission" date="2018-08" db="EMBL/GenBank/DDBJ databases">
        <authorList>
            <person name="Khan S.A."/>
            <person name="Jeon C.O."/>
            <person name="Chun B.H."/>
            <person name="Jeong S.E."/>
        </authorList>
    </citation>
    <scope>NUCLEOTIDE SEQUENCE [LARGE SCALE GENOMIC DNA]</scope>
    <source>
        <strain evidence="2 3">S-16</strain>
    </source>
</reference>
<protein>
    <submittedName>
        <fullName evidence="2">Uncharacterized protein</fullName>
    </submittedName>
</protein>
<organism evidence="2 3">
    <name type="scientific">Piscinibacter terrae</name>
    <dbReference type="NCBI Taxonomy" id="2496871"/>
    <lineage>
        <taxon>Bacteria</taxon>
        <taxon>Pseudomonadati</taxon>
        <taxon>Pseudomonadota</taxon>
        <taxon>Betaproteobacteria</taxon>
        <taxon>Burkholderiales</taxon>
        <taxon>Sphaerotilaceae</taxon>
        <taxon>Piscinibacter</taxon>
    </lineage>
</organism>
<dbReference type="Proteomes" id="UP000267464">
    <property type="component" value="Unassembled WGS sequence"/>
</dbReference>
<keyword evidence="3" id="KW-1185">Reference proteome</keyword>
<feature type="region of interest" description="Disordered" evidence="1">
    <location>
        <begin position="401"/>
        <end position="426"/>
    </location>
</feature>
<dbReference type="AlphaFoldDB" id="A0A3N7HQK3"/>
<dbReference type="EMBL" id="QUSW01000005">
    <property type="protein sequence ID" value="RQP23041.1"/>
    <property type="molecule type" value="Genomic_DNA"/>
</dbReference>
<feature type="compositionally biased region" description="Low complexity" evidence="1">
    <location>
        <begin position="408"/>
        <end position="426"/>
    </location>
</feature>
<dbReference type="RefSeq" id="WP_124541785.1">
    <property type="nucleotide sequence ID" value="NZ_QUSW01000005.1"/>
</dbReference>
<dbReference type="OrthoDB" id="517757at2"/>
<comment type="caution">
    <text evidence="2">The sequence shown here is derived from an EMBL/GenBank/DDBJ whole genome shotgun (WGS) entry which is preliminary data.</text>
</comment>
<reference evidence="2 3" key="2">
    <citation type="submission" date="2018-12" db="EMBL/GenBank/DDBJ databases">
        <title>Rhizobacter gummiphilus sp. nov., a rubber-degrading bacterium isolated from the soil of a botanical garden in Japan.</title>
        <authorList>
            <person name="Shunsuke S.S."/>
        </authorList>
    </citation>
    <scope>NUCLEOTIDE SEQUENCE [LARGE SCALE GENOMIC DNA]</scope>
    <source>
        <strain evidence="2 3">S-16</strain>
    </source>
</reference>
<evidence type="ECO:0000256" key="1">
    <source>
        <dbReference type="SAM" id="MobiDB-lite"/>
    </source>
</evidence>
<sequence>MSAVAALAAHPGHGPAWLDDDTLAAVRPQVRELLQRSPGFRALSTDQQRDLARTMVRVASYMANPDGLAKQELTPGQAVLARGQGVSDEAKARPALARAQSGNVDSAGAKASDKIGTFAGADFQAGAVRQGVEQFKNLVGSVDFPSFVGGLIQNVFQAIVNASIQQMNAYGQLLKSVAQTVDQFAQDNISMNNARDWLIDKYPGQIGLDEEAANEEGGQPRLTFTTEDTEAVLTSINSEMGMANPITDISDAEQENRLVMAARMQMARSRQQLLASMVVLGINRIVVTDGAINAKVVFDLKASDQAQRQARASLYDSQSSMNKNTTVAGGGFLGWGAATANVNEQRHVTTVASAVDETSESKAEVKAKLTGEVRVNFKSDYFPMEKLASPGMIAAIQGNSLPVDPNVTPSSRAATASAPAPAPAAR</sequence>
<proteinExistence type="predicted"/>
<evidence type="ECO:0000313" key="2">
    <source>
        <dbReference type="EMBL" id="RQP23041.1"/>
    </source>
</evidence>
<evidence type="ECO:0000313" key="3">
    <source>
        <dbReference type="Proteomes" id="UP000267464"/>
    </source>
</evidence>
<name>A0A3N7HQK3_9BURK</name>
<gene>
    <name evidence="2" type="ORF">DZC73_18105</name>
</gene>